<organism evidence="3 4">
    <name type="scientific">Fusarium oxysporum f. sp. cubense</name>
    <dbReference type="NCBI Taxonomy" id="61366"/>
    <lineage>
        <taxon>Eukaryota</taxon>
        <taxon>Fungi</taxon>
        <taxon>Dikarya</taxon>
        <taxon>Ascomycota</taxon>
        <taxon>Pezizomycotina</taxon>
        <taxon>Sordariomycetes</taxon>
        <taxon>Hypocreomycetidae</taxon>
        <taxon>Hypocreales</taxon>
        <taxon>Nectriaceae</taxon>
        <taxon>Fusarium</taxon>
        <taxon>Fusarium oxysporum species complex</taxon>
    </lineage>
</organism>
<name>A0A5C6SLG8_FUSOC</name>
<dbReference type="PANTHER" id="PTHR24359">
    <property type="entry name" value="SERINE/THREONINE-PROTEIN KINASE SBK1"/>
    <property type="match status" value="1"/>
</dbReference>
<evidence type="ECO:0000256" key="1">
    <source>
        <dbReference type="SAM" id="MobiDB-lite"/>
    </source>
</evidence>
<accession>A0A5C6SLG8</accession>
<proteinExistence type="predicted"/>
<dbReference type="InterPro" id="IPR011009">
    <property type="entry name" value="Kinase-like_dom_sf"/>
</dbReference>
<dbReference type="InterPro" id="IPR000719">
    <property type="entry name" value="Prot_kinase_dom"/>
</dbReference>
<evidence type="ECO:0000313" key="3">
    <source>
        <dbReference type="EMBL" id="TXB99461.1"/>
    </source>
</evidence>
<dbReference type="SMART" id="SM00220">
    <property type="entry name" value="S_TKc"/>
    <property type="match status" value="1"/>
</dbReference>
<dbReference type="GO" id="GO:0004674">
    <property type="term" value="F:protein serine/threonine kinase activity"/>
    <property type="evidence" value="ECO:0007669"/>
    <property type="project" value="TreeGrafter"/>
</dbReference>
<dbReference type="PROSITE" id="PS50011">
    <property type="entry name" value="PROTEIN_KINASE_DOM"/>
    <property type="match status" value="1"/>
</dbReference>
<dbReference type="CDD" id="cd00180">
    <property type="entry name" value="PKc"/>
    <property type="match status" value="1"/>
</dbReference>
<dbReference type="EMBL" id="VMNF01000011">
    <property type="protein sequence ID" value="TXB99461.1"/>
    <property type="molecule type" value="Genomic_DNA"/>
</dbReference>
<evidence type="ECO:0000313" key="4">
    <source>
        <dbReference type="Proteomes" id="UP000321331"/>
    </source>
</evidence>
<dbReference type="GO" id="GO:0005524">
    <property type="term" value="F:ATP binding"/>
    <property type="evidence" value="ECO:0007669"/>
    <property type="project" value="InterPro"/>
</dbReference>
<feature type="region of interest" description="Disordered" evidence="1">
    <location>
        <begin position="783"/>
        <end position="808"/>
    </location>
</feature>
<feature type="domain" description="Protein kinase" evidence="2">
    <location>
        <begin position="199"/>
        <end position="530"/>
    </location>
</feature>
<comment type="caution">
    <text evidence="3">The sequence shown here is derived from an EMBL/GenBank/DDBJ whole genome shotgun (WGS) entry which is preliminary data.</text>
</comment>
<evidence type="ECO:0000259" key="2">
    <source>
        <dbReference type="PROSITE" id="PS50011"/>
    </source>
</evidence>
<dbReference type="SUPFAM" id="SSF56112">
    <property type="entry name" value="Protein kinase-like (PK-like)"/>
    <property type="match status" value="1"/>
</dbReference>
<dbReference type="AlphaFoldDB" id="A0A5C6SLG8"/>
<dbReference type="Gene3D" id="1.10.510.10">
    <property type="entry name" value="Transferase(Phosphotransferase) domain 1"/>
    <property type="match status" value="1"/>
</dbReference>
<sequence length="824" mass="93274">MGLFASDNYWHTDWDQYLHSETFLEDVPPLVVCIMEAIGIAASVLSLISSSTELVRAVQYLHCRMDNEHENYLRSLGKLEDVIDRIRTKLLKVNGIIPKDLGETIDLATKRAIEDAGSTRQLLGRVLHDTGTTSSRAATWGTRRPSYTSKTTSARSRELVQVSQETATFVGHLDTFEGADHYALDPPFYDFGNSSRSIFDDVEAIKPGGTSQVFRVGIHLSHIPDYGGESRKEVAFAVKKIYSESSQDYARERDAYRRMSLAQNPHPHIVPLFATYRMEGKYHFVFPSANCDLATYWRTQPRPSNDKRSLGWFGWQMRGLADAVSTIHGQKGQARDVHGVHGDIKPENILCFGSNDNDRWPGFALSDFGSSYFCTPEERDIPKGLKHTPAYRAPEIDTTNVGITQAYDIWSLGCVFAEAIAWFYDGKAGIAKLIDARLDEESNSPNRDAFFYVKYDFNRRGGLSAKLKPEIQRLITSLRRSSRSSLFMDDMLYIVLEGMLKVNISERMSAREILDALTQMCIKLENDPAYSESRGNSDEEMVHTQHANRRRLDNTVDANYFTYTTTQSLSDAQISLKPRFACPFNKAGILVSVHHRACEGPGWIDVNKVKEHLFRCHLPKKYRGKHICRRCDTSFETDELLLAHQHQETPCLKRKPEAIYGMLSREQAARLRSLKRKSSKESEEDRWFDIYRIAFPSFNRMLENVSPYHESNTTSLSTLNSTSSNGISQYKDYLRNRGAEEYAAKLAKMGISVTLEAAAKLLELQVKDLETFDETMREPVHAYGIPTDADHEKTGNSAPSDLGGSSDLFGPIQLLARYADDEEH</sequence>
<protein>
    <recommendedName>
        <fullName evidence="2">Protein kinase domain-containing protein</fullName>
    </recommendedName>
</protein>
<dbReference type="PANTHER" id="PTHR24359:SF1">
    <property type="entry name" value="INHIBITOR OF NUCLEAR FACTOR KAPPA-B KINASE EPSILON SUBUNIT HOMOLOG 1-RELATED"/>
    <property type="match status" value="1"/>
</dbReference>
<dbReference type="Pfam" id="PF00069">
    <property type="entry name" value="Pkinase"/>
    <property type="match status" value="1"/>
</dbReference>
<reference evidence="3 4" key="1">
    <citation type="submission" date="2019-07" db="EMBL/GenBank/DDBJ databases">
        <title>The First High-Quality Draft Genome Sequence of the Causal Agent of the Current Panama Disease Epidemic.</title>
        <authorList>
            <person name="Warmington R.J."/>
            <person name="Kay W."/>
            <person name="Jeffries A."/>
            <person name="Bebber D."/>
            <person name="Moore K."/>
            <person name="Studholme D.J."/>
        </authorList>
    </citation>
    <scope>NUCLEOTIDE SEQUENCE [LARGE SCALE GENOMIC DNA]</scope>
    <source>
        <strain evidence="3 4">TR4</strain>
    </source>
</reference>
<gene>
    <name evidence="3" type="ORF">FocTR4_00013812</name>
</gene>
<dbReference type="Proteomes" id="UP000321331">
    <property type="component" value="Unassembled WGS sequence"/>
</dbReference>